<dbReference type="SUPFAM" id="SSF53335">
    <property type="entry name" value="S-adenosyl-L-methionine-dependent methyltransferases"/>
    <property type="match status" value="1"/>
</dbReference>
<evidence type="ECO:0000256" key="3">
    <source>
        <dbReference type="ARBA" id="ARBA00030757"/>
    </source>
</evidence>
<comment type="similarity">
    <text evidence="1">Belongs to the methyltransferase superfamily. L-isoaspartyl/D-aspartyl protein methyltransferase family.</text>
</comment>
<evidence type="ECO:0000256" key="1">
    <source>
        <dbReference type="ARBA" id="ARBA00005369"/>
    </source>
</evidence>
<dbReference type="CDD" id="cd02440">
    <property type="entry name" value="AdoMet_MTases"/>
    <property type="match status" value="1"/>
</dbReference>
<dbReference type="PANTHER" id="PTHR11579:SF18">
    <property type="entry name" value="PROTEIN-L-ISOASPARTATE O-METHYLTRANSFERASE"/>
    <property type="match status" value="1"/>
</dbReference>
<reference evidence="4 5" key="1">
    <citation type="journal article" date="2008" name="BMC Genomics">
        <title>Genome sequence and rapid evolution of the rice pathogen Xanthomonas oryzae pv. oryzae PXO99A.</title>
        <authorList>
            <person name="Salzberg S.L."/>
            <person name="Sommer D.D."/>
            <person name="Schatz M.C."/>
            <person name="Phillippy A.M."/>
            <person name="Rabinowicz P.D."/>
            <person name="Tsuge S."/>
            <person name="Furutani A."/>
            <person name="Ochiai H."/>
            <person name="Delcher A.L."/>
            <person name="Kelley D."/>
            <person name="Madupu R."/>
            <person name="Puiu D."/>
            <person name="Radune D."/>
            <person name="Shumway M."/>
            <person name="Trapnell C."/>
            <person name="Aparna G."/>
            <person name="Jha G."/>
            <person name="Pandey A."/>
            <person name="Patil P.B."/>
            <person name="Ishihara H."/>
            <person name="Meyer D.F."/>
            <person name="Szurek B."/>
            <person name="Verdier V."/>
            <person name="Koebnik R."/>
            <person name="Dow J.M."/>
            <person name="Ryan R.P."/>
            <person name="Hirata H."/>
            <person name="Tsuyumu S."/>
            <person name="Won Lee S."/>
            <person name="Seo Y.S."/>
            <person name="Sriariyanum M."/>
            <person name="Ronald P.C."/>
            <person name="Sonti R.V."/>
            <person name="Van Sluys M.A."/>
            <person name="Leach J.E."/>
            <person name="White F.F."/>
            <person name="Bogdanove A.J."/>
        </authorList>
    </citation>
    <scope>NUCLEOTIDE SEQUENCE [LARGE SCALE GENOMIC DNA]</scope>
    <source>
        <strain evidence="4 5">PXO99A</strain>
    </source>
</reference>
<name>A0A0K0GPR1_XANOP</name>
<keyword evidence="4" id="KW-0489">Methyltransferase</keyword>
<proteinExistence type="inferred from homology"/>
<dbReference type="AlphaFoldDB" id="A0A0K0GPR1"/>
<protein>
    <recommendedName>
        <fullName evidence="2">Protein-L-isoaspartate O-methyltransferase</fullName>
    </recommendedName>
    <alternativeName>
        <fullName evidence="3">Protein L-isoaspartyl methyltransferase</fullName>
    </alternativeName>
</protein>
<dbReference type="EMBL" id="CP000967">
    <property type="protein sequence ID" value="ACD60903.1"/>
    <property type="molecule type" value="Genomic_DNA"/>
</dbReference>
<evidence type="ECO:0000256" key="2">
    <source>
        <dbReference type="ARBA" id="ARBA00013346"/>
    </source>
</evidence>
<accession>A0A0K0GPR1</accession>
<keyword evidence="4" id="KW-0808">Transferase</keyword>
<dbReference type="HOGENOM" id="CLU_055432_2_1_6"/>
<dbReference type="GO" id="GO:0032259">
    <property type="term" value="P:methylation"/>
    <property type="evidence" value="ECO:0007669"/>
    <property type="project" value="UniProtKB-KW"/>
</dbReference>
<dbReference type="Pfam" id="PF01135">
    <property type="entry name" value="PCMT"/>
    <property type="match status" value="1"/>
</dbReference>
<dbReference type="Proteomes" id="UP000001740">
    <property type="component" value="Chromosome"/>
</dbReference>
<dbReference type="GO" id="GO:0005737">
    <property type="term" value="C:cytoplasm"/>
    <property type="evidence" value="ECO:0007669"/>
    <property type="project" value="TreeGrafter"/>
</dbReference>
<dbReference type="KEGG" id="xop:PXO_02620"/>
<evidence type="ECO:0000313" key="5">
    <source>
        <dbReference type="Proteomes" id="UP000001740"/>
    </source>
</evidence>
<dbReference type="GO" id="GO:0004719">
    <property type="term" value="F:protein-L-isoaspartate (D-aspartate) O-methyltransferase activity"/>
    <property type="evidence" value="ECO:0007669"/>
    <property type="project" value="InterPro"/>
</dbReference>
<dbReference type="PANTHER" id="PTHR11579">
    <property type="entry name" value="PROTEIN-L-ISOASPARTATE O-METHYLTRANSFERASE"/>
    <property type="match status" value="1"/>
</dbReference>
<dbReference type="InterPro" id="IPR029063">
    <property type="entry name" value="SAM-dependent_MTases_sf"/>
</dbReference>
<gene>
    <name evidence="4" type="ordered locus">PXO_02620</name>
</gene>
<organism evidence="4 5">
    <name type="scientific">Xanthomonas oryzae pv. oryzae (strain PXO99A)</name>
    <dbReference type="NCBI Taxonomy" id="360094"/>
    <lineage>
        <taxon>Bacteria</taxon>
        <taxon>Pseudomonadati</taxon>
        <taxon>Pseudomonadota</taxon>
        <taxon>Gammaproteobacteria</taxon>
        <taxon>Lysobacterales</taxon>
        <taxon>Lysobacteraceae</taxon>
        <taxon>Xanthomonas</taxon>
    </lineage>
</organism>
<sequence length="223" mass="24875">MDNRTMTIDFTQAREKMVEQQIRPWDVLDLRVLDVLARMPREAFVPEAYKTLAYVDVEIPLSAGYKMMKPVVEGRMLQALDLQPGEDVLEVGTGSGFATACLATLAREVVSLEIDPALAVAARANLDRTGLGSNVRIETADVFCWQSERRFDAICVTGAVDTLPVQWLQWLRPNGRLFVVHGHEPVMEAVLVRGDVNAPRIESLFETDLAYLQGAAPTPRFQF</sequence>
<dbReference type="InterPro" id="IPR000682">
    <property type="entry name" value="PCMT"/>
</dbReference>
<dbReference type="Gene3D" id="3.40.50.150">
    <property type="entry name" value="Vaccinia Virus protein VP39"/>
    <property type="match status" value="1"/>
</dbReference>
<evidence type="ECO:0000313" key="4">
    <source>
        <dbReference type="EMBL" id="ACD60903.1"/>
    </source>
</evidence>
<dbReference type="eggNOG" id="COG2518">
    <property type="taxonomic scope" value="Bacteria"/>
</dbReference>